<gene>
    <name evidence="2" type="ORF">CONCODRAFT_1987</name>
</gene>
<name>A0A137PIU0_CONC2</name>
<dbReference type="EMBL" id="KQ964419">
    <property type="protein sequence ID" value="KXN74913.1"/>
    <property type="molecule type" value="Genomic_DNA"/>
</dbReference>
<reference evidence="2 3" key="1">
    <citation type="journal article" date="2015" name="Genome Biol. Evol.">
        <title>Phylogenomic analyses indicate that early fungi evolved digesting cell walls of algal ancestors of land plants.</title>
        <authorList>
            <person name="Chang Y."/>
            <person name="Wang S."/>
            <person name="Sekimoto S."/>
            <person name="Aerts A.L."/>
            <person name="Choi C."/>
            <person name="Clum A."/>
            <person name="LaButti K.M."/>
            <person name="Lindquist E.A."/>
            <person name="Yee Ngan C."/>
            <person name="Ohm R.A."/>
            <person name="Salamov A.A."/>
            <person name="Grigoriev I.V."/>
            <person name="Spatafora J.W."/>
            <person name="Berbee M.L."/>
        </authorList>
    </citation>
    <scope>NUCLEOTIDE SEQUENCE [LARGE SCALE GENOMIC DNA]</scope>
    <source>
        <strain evidence="2 3">NRRL 28638</strain>
    </source>
</reference>
<feature type="transmembrane region" description="Helical" evidence="1">
    <location>
        <begin position="120"/>
        <end position="139"/>
    </location>
</feature>
<keyword evidence="1" id="KW-1133">Transmembrane helix</keyword>
<feature type="transmembrane region" description="Helical" evidence="1">
    <location>
        <begin position="207"/>
        <end position="230"/>
    </location>
</feature>
<accession>A0A137PIU0</accession>
<sequence length="245" mass="27915">MESNNLSSEPNAEKALKNELNSNAKINNNNSKSKKFKLILFITHYIVINVALPLALYFSLKPILGELYAAIISSIPDIISILWSIVINRIIEILPIIIILSFFISLALSLIFNNAKLNELKSAIVLGLIGLGFSISYGFERPLLYYLNRPWQTQNNLDKFDKFNNNWQQPGYRGVMNTLSLVWGFTFIASAIVIVVLVFTIQMDLLIILSNVFTFGTILILSLWTMIYSLHKKKLARLNRNQFNK</sequence>
<evidence type="ECO:0000313" key="2">
    <source>
        <dbReference type="EMBL" id="KXN74913.1"/>
    </source>
</evidence>
<feature type="transmembrane region" description="Helical" evidence="1">
    <location>
        <begin position="93"/>
        <end position="114"/>
    </location>
</feature>
<protein>
    <submittedName>
        <fullName evidence="2">Uncharacterized protein</fullName>
    </submittedName>
</protein>
<dbReference type="Proteomes" id="UP000070444">
    <property type="component" value="Unassembled WGS sequence"/>
</dbReference>
<keyword evidence="1" id="KW-0812">Transmembrane</keyword>
<evidence type="ECO:0000256" key="1">
    <source>
        <dbReference type="SAM" id="Phobius"/>
    </source>
</evidence>
<evidence type="ECO:0000313" key="3">
    <source>
        <dbReference type="Proteomes" id="UP000070444"/>
    </source>
</evidence>
<feature type="transmembrane region" description="Helical" evidence="1">
    <location>
        <begin position="38"/>
        <end position="60"/>
    </location>
</feature>
<proteinExistence type="predicted"/>
<organism evidence="2 3">
    <name type="scientific">Conidiobolus coronatus (strain ATCC 28846 / CBS 209.66 / NRRL 28638)</name>
    <name type="common">Delacroixia coronata</name>
    <dbReference type="NCBI Taxonomy" id="796925"/>
    <lineage>
        <taxon>Eukaryota</taxon>
        <taxon>Fungi</taxon>
        <taxon>Fungi incertae sedis</taxon>
        <taxon>Zoopagomycota</taxon>
        <taxon>Entomophthoromycotina</taxon>
        <taxon>Entomophthoromycetes</taxon>
        <taxon>Entomophthorales</taxon>
        <taxon>Ancylistaceae</taxon>
        <taxon>Conidiobolus</taxon>
    </lineage>
</organism>
<feature type="transmembrane region" description="Helical" evidence="1">
    <location>
        <begin position="66"/>
        <end position="86"/>
    </location>
</feature>
<dbReference type="OMA" id="VAYIRLM"/>
<feature type="transmembrane region" description="Helical" evidence="1">
    <location>
        <begin position="181"/>
        <end position="201"/>
    </location>
</feature>
<dbReference type="NCBIfam" id="NF041646">
    <property type="entry name" value="VC0807_fam"/>
    <property type="match status" value="1"/>
</dbReference>
<keyword evidence="1" id="KW-0472">Membrane</keyword>
<keyword evidence="3" id="KW-1185">Reference proteome</keyword>
<dbReference type="AlphaFoldDB" id="A0A137PIU0"/>